<dbReference type="InterPro" id="IPR013112">
    <property type="entry name" value="FAD-bd_8"/>
</dbReference>
<dbReference type="GO" id="GO:0042167">
    <property type="term" value="P:heme catabolic process"/>
    <property type="evidence" value="ECO:0007669"/>
    <property type="project" value="TreeGrafter"/>
</dbReference>
<dbReference type="GO" id="GO:0004324">
    <property type="term" value="F:ferredoxin-NADP+ reductase activity"/>
    <property type="evidence" value="ECO:0007669"/>
    <property type="project" value="UniProtKB-EC"/>
</dbReference>
<dbReference type="GO" id="GO:0000166">
    <property type="term" value="F:nucleotide binding"/>
    <property type="evidence" value="ECO:0007669"/>
    <property type="project" value="UniProtKB-KW"/>
</dbReference>
<gene>
    <name evidence="6" type="ORF">IAC56_05730</name>
</gene>
<dbReference type="GO" id="GO:0034599">
    <property type="term" value="P:cellular response to oxidative stress"/>
    <property type="evidence" value="ECO:0007669"/>
    <property type="project" value="TreeGrafter"/>
</dbReference>
<dbReference type="AlphaFoldDB" id="A0A9D1IJD7"/>
<dbReference type="InterPro" id="IPR017938">
    <property type="entry name" value="Riboflavin_synthase-like_b-brl"/>
</dbReference>
<dbReference type="EMBL" id="DVMY01000089">
    <property type="protein sequence ID" value="HIU37756.1"/>
    <property type="molecule type" value="Genomic_DNA"/>
</dbReference>
<dbReference type="CDD" id="cd06195">
    <property type="entry name" value="FNR1"/>
    <property type="match status" value="1"/>
</dbReference>
<dbReference type="InterPro" id="IPR039261">
    <property type="entry name" value="FNR_nucleotide-bd"/>
</dbReference>
<dbReference type="SUPFAM" id="SSF52343">
    <property type="entry name" value="Ferredoxin reductase-like, C-terminal NADP-linked domain"/>
    <property type="match status" value="1"/>
</dbReference>
<dbReference type="EC" id="1.18.1.2" evidence="2"/>
<dbReference type="PRINTS" id="PR00410">
    <property type="entry name" value="PHEHYDRXLASE"/>
</dbReference>
<name>A0A9D1IJD7_9BURK</name>
<organism evidence="6 7">
    <name type="scientific">Candidatus Aphodousia faecigallinarum</name>
    <dbReference type="NCBI Taxonomy" id="2840677"/>
    <lineage>
        <taxon>Bacteria</taxon>
        <taxon>Pseudomonadati</taxon>
        <taxon>Pseudomonadota</taxon>
        <taxon>Betaproteobacteria</taxon>
        <taxon>Burkholderiales</taxon>
        <taxon>Sutterellaceae</taxon>
        <taxon>Sutterellaceae incertae sedis</taxon>
        <taxon>Candidatus Aphodousia</taxon>
    </lineage>
</organism>
<dbReference type="PROSITE" id="PS51384">
    <property type="entry name" value="FAD_FR"/>
    <property type="match status" value="1"/>
</dbReference>
<dbReference type="Proteomes" id="UP000824083">
    <property type="component" value="Unassembled WGS sequence"/>
</dbReference>
<comment type="similarity">
    <text evidence="1">Belongs to the ferredoxin--NADP reductase type 1 family.</text>
</comment>
<comment type="caution">
    <text evidence="6">The sequence shown here is derived from an EMBL/GenBank/DDBJ whole genome shotgun (WGS) entry which is preliminary data.</text>
</comment>
<dbReference type="Pfam" id="PF08022">
    <property type="entry name" value="FAD_binding_8"/>
    <property type="match status" value="1"/>
</dbReference>
<comment type="catalytic activity">
    <reaction evidence="4">
        <text>2 reduced [2Fe-2S]-[ferredoxin] + NADP(+) + H(+) = 2 oxidized [2Fe-2S]-[ferredoxin] + NADPH</text>
        <dbReference type="Rhea" id="RHEA:20125"/>
        <dbReference type="Rhea" id="RHEA-COMP:10000"/>
        <dbReference type="Rhea" id="RHEA-COMP:10001"/>
        <dbReference type="ChEBI" id="CHEBI:15378"/>
        <dbReference type="ChEBI" id="CHEBI:33737"/>
        <dbReference type="ChEBI" id="CHEBI:33738"/>
        <dbReference type="ChEBI" id="CHEBI:57783"/>
        <dbReference type="ChEBI" id="CHEBI:58349"/>
        <dbReference type="EC" id="1.18.1.2"/>
    </reaction>
</comment>
<dbReference type="Gene3D" id="2.40.30.10">
    <property type="entry name" value="Translation factors"/>
    <property type="match status" value="1"/>
</dbReference>
<evidence type="ECO:0000313" key="6">
    <source>
        <dbReference type="EMBL" id="HIU37756.1"/>
    </source>
</evidence>
<dbReference type="Gene3D" id="3.40.50.80">
    <property type="entry name" value="Nucleotide-binding domain of ferredoxin-NADP reductase (FNR) module"/>
    <property type="match status" value="1"/>
</dbReference>
<dbReference type="PANTHER" id="PTHR47878">
    <property type="entry name" value="OXIDOREDUCTASE FAD/NAD(P)-BINDING DOMAIN PROTEIN"/>
    <property type="match status" value="1"/>
</dbReference>
<dbReference type="InterPro" id="IPR001433">
    <property type="entry name" value="OxRdtase_FAD/NAD-bd"/>
</dbReference>
<dbReference type="InterPro" id="IPR033892">
    <property type="entry name" value="FNR_bac"/>
</dbReference>
<feature type="domain" description="FAD-binding FR-type" evidence="5">
    <location>
        <begin position="1"/>
        <end position="107"/>
    </location>
</feature>
<dbReference type="SUPFAM" id="SSF63380">
    <property type="entry name" value="Riboflavin synthase domain-like"/>
    <property type="match status" value="1"/>
</dbReference>
<evidence type="ECO:0000259" key="5">
    <source>
        <dbReference type="PROSITE" id="PS51384"/>
    </source>
</evidence>
<dbReference type="Pfam" id="PF00175">
    <property type="entry name" value="NAD_binding_1"/>
    <property type="match status" value="1"/>
</dbReference>
<keyword evidence="3" id="KW-0547">Nucleotide-binding</keyword>
<evidence type="ECO:0000256" key="1">
    <source>
        <dbReference type="ARBA" id="ARBA00008312"/>
    </source>
</evidence>
<evidence type="ECO:0000256" key="4">
    <source>
        <dbReference type="ARBA" id="ARBA00047776"/>
    </source>
</evidence>
<protein>
    <recommendedName>
        <fullName evidence="2">ferredoxin--NADP(+) reductase</fullName>
        <ecNumber evidence="2">1.18.1.2</ecNumber>
    </recommendedName>
</protein>
<dbReference type="InterPro" id="IPR017927">
    <property type="entry name" value="FAD-bd_FR_type"/>
</dbReference>
<reference evidence="6" key="1">
    <citation type="submission" date="2020-10" db="EMBL/GenBank/DDBJ databases">
        <authorList>
            <person name="Gilroy R."/>
        </authorList>
    </citation>
    <scope>NUCLEOTIDE SEQUENCE</scope>
    <source>
        <strain evidence="6">7463</strain>
    </source>
</reference>
<evidence type="ECO:0000256" key="2">
    <source>
        <dbReference type="ARBA" id="ARBA00013223"/>
    </source>
</evidence>
<proteinExistence type="inferred from homology"/>
<evidence type="ECO:0000256" key="3">
    <source>
        <dbReference type="ARBA" id="ARBA00022741"/>
    </source>
</evidence>
<dbReference type="PANTHER" id="PTHR47878:SF2">
    <property type="entry name" value="OXIDOREDUCTASE FAD_NAD(P)-BINDING DOMAIN PROTEIN"/>
    <property type="match status" value="1"/>
</dbReference>
<dbReference type="InterPro" id="IPR051930">
    <property type="entry name" value="FNR_type-1"/>
</dbReference>
<reference evidence="6" key="2">
    <citation type="journal article" date="2021" name="PeerJ">
        <title>Extensive microbial diversity within the chicken gut microbiome revealed by metagenomics and culture.</title>
        <authorList>
            <person name="Gilroy R."/>
            <person name="Ravi A."/>
            <person name="Getino M."/>
            <person name="Pursley I."/>
            <person name="Horton D.L."/>
            <person name="Alikhan N.F."/>
            <person name="Baker D."/>
            <person name="Gharbi K."/>
            <person name="Hall N."/>
            <person name="Watson M."/>
            <person name="Adriaenssens E.M."/>
            <person name="Foster-Nyarko E."/>
            <person name="Jarju S."/>
            <person name="Secka A."/>
            <person name="Antonio M."/>
            <person name="Oren A."/>
            <person name="Chaudhuri R.R."/>
            <person name="La Ragione R."/>
            <person name="Hildebrand F."/>
            <person name="Pallen M.J."/>
        </authorList>
    </citation>
    <scope>NUCLEOTIDE SEQUENCE</scope>
    <source>
        <strain evidence="6">7463</strain>
    </source>
</reference>
<accession>A0A9D1IJD7</accession>
<sequence length="256" mass="28567">MAIQAVTIKELAHHNERVMFVSVEKPTGFQFQPGQFVRLGIGLVDHPQTEGDCLMRPYSIASHPSEDKLSFYIARVIDGALTPKLFELKVGDTVYVDDTAYGLMLPDRLERGGTLICFASGTGLSAFLSVIKDNPWKRFDNVVVVHCARCADDITLTEAFNEAVKRQNREVNFRFIAATTREPDPSKCGEITRRIPEAIAQGEYEKMGFTLTPQWVRAMICGNPGFVDGVKKALKDRGFTAPRGEKLGTYVAENFW</sequence>
<evidence type="ECO:0000313" key="7">
    <source>
        <dbReference type="Proteomes" id="UP000824083"/>
    </source>
</evidence>